<dbReference type="Gene3D" id="2.60.40.4130">
    <property type="match status" value="1"/>
</dbReference>
<evidence type="ECO:0008006" key="4">
    <source>
        <dbReference type="Google" id="ProtNLM"/>
    </source>
</evidence>
<evidence type="ECO:0000256" key="1">
    <source>
        <dbReference type="SAM" id="SignalP"/>
    </source>
</evidence>
<dbReference type="PROSITE" id="PS00018">
    <property type="entry name" value="EF_HAND_1"/>
    <property type="match status" value="2"/>
</dbReference>
<dbReference type="SUPFAM" id="SSF63446">
    <property type="entry name" value="Type I dockerin domain"/>
    <property type="match status" value="1"/>
</dbReference>
<evidence type="ECO:0000313" key="2">
    <source>
        <dbReference type="EMBL" id="KNC66372.1"/>
    </source>
</evidence>
<feature type="signal peptide" evidence="1">
    <location>
        <begin position="1"/>
        <end position="38"/>
    </location>
</feature>
<dbReference type="InterPro" id="IPR036439">
    <property type="entry name" value="Dockerin_dom_sf"/>
</dbReference>
<sequence length="699" mass="74873">MTLLNTRSNTTHPSSSIKKFARNAVMLGLLGLPLLSNAQAPVQVGDPFVVNNWKDQTQYFHETAVLKDGSYVAIWTGKDPMFGQDPVFAQRFNADGTLAGGETYLSYSPTHRHNSAAISPLNDGGYATAWARYKDNSTDLVVRTFDADGTPRIDELVIKSVQMDLLGSPTVTTLSNGEFVVAWAHANPIAANSDIYAQRFLANGTPASDAFIVSNTVEYEQKLVSLTALSDGKFMASWHGQGIGDDHGVFIRTFAADGTPLTDETLVNDNSDGQQQTAAIDTLPDGSVVVTWVSLTADSTDIMVKRMNADGTPAGQQTLVDQSTVNLFTIPSVAALSDGRYVLSWQGEDDVASPSYLYTRAYNANDTATGDKVAILSMHYAGVQNQVTALSDQDYIIHWSDENVFTSMDVFGQHMTLNGGPATALTLELPQTTVLEGDTITLPLTVSGSDIYGIDASVRVSAMFDMARITGGEYGEFLPSDERLSVPMGISDKLWDGALALMAPATAKTGEGQFASIQLLAEQAGSIDLIVNAKMTDQESNYLLNNETTYSLTIKESVTLTGNVASLGVTGDYSNVVLRINGQLVTINPDGSFSVRSALGNVTLTLEAPGYLSAEKQLNFSAGQEDIDFGQIELVGGDSNGDNLIDIADLTQLLGAYRTKKSDNNGYVSDADFNGDNEINIQDLTLMGANFGKQGPQSW</sequence>
<proteinExistence type="predicted"/>
<dbReference type="EMBL" id="LFZX01000158">
    <property type="protein sequence ID" value="KNC66372.1"/>
    <property type="molecule type" value="Genomic_DNA"/>
</dbReference>
<dbReference type="AlphaFoldDB" id="A0A0L0EPG5"/>
<dbReference type="InterPro" id="IPR018247">
    <property type="entry name" value="EF_Hand_1_Ca_BS"/>
</dbReference>
<comment type="caution">
    <text evidence="2">The sequence shown here is derived from an EMBL/GenBank/DDBJ whole genome shotgun (WGS) entry which is preliminary data.</text>
</comment>
<feature type="chain" id="PRO_5005538208" description="Dockerin domain-containing protein" evidence="1">
    <location>
        <begin position="39"/>
        <end position="699"/>
    </location>
</feature>
<protein>
    <recommendedName>
        <fullName evidence="4">Dockerin domain-containing protein</fullName>
    </recommendedName>
</protein>
<reference evidence="3" key="1">
    <citation type="submission" date="2015-07" db="EMBL/GenBank/DDBJ databases">
        <title>Draft genome sequence of a Pseudoalteromonas rubra strain, OCN096, isolated from Kaneohe Bay, Oahu, Hawaii.</title>
        <authorList>
            <person name="Beurmann S."/>
            <person name="Ushijima B."/>
            <person name="Belcaid M."/>
            <person name="Callahan S.M."/>
            <person name="Aeby G.S."/>
        </authorList>
    </citation>
    <scope>NUCLEOTIDE SEQUENCE [LARGE SCALE GENOMIC DNA]</scope>
    <source>
        <strain evidence="3">OCN096</strain>
    </source>
</reference>
<dbReference type="GO" id="GO:0000272">
    <property type="term" value="P:polysaccharide catabolic process"/>
    <property type="evidence" value="ECO:0007669"/>
    <property type="project" value="InterPro"/>
</dbReference>
<name>A0A0L0EPG5_9GAMM</name>
<dbReference type="OrthoDB" id="6091599at2"/>
<keyword evidence="1" id="KW-0732">Signal</keyword>
<accession>A0A0L0EPG5</accession>
<dbReference type="CDD" id="cd14254">
    <property type="entry name" value="Dockerin_II"/>
    <property type="match status" value="1"/>
</dbReference>
<evidence type="ECO:0000313" key="3">
    <source>
        <dbReference type="Proteomes" id="UP000036850"/>
    </source>
</evidence>
<gene>
    <name evidence="2" type="ORF">AC626_17400</name>
</gene>
<organism evidence="2 3">
    <name type="scientific">Pseudoalteromonas rubra</name>
    <dbReference type="NCBI Taxonomy" id="43658"/>
    <lineage>
        <taxon>Bacteria</taxon>
        <taxon>Pseudomonadati</taxon>
        <taxon>Pseudomonadota</taxon>
        <taxon>Gammaproteobacteria</taxon>
        <taxon>Alteromonadales</taxon>
        <taxon>Pseudoalteromonadaceae</taxon>
        <taxon>Pseudoalteromonas</taxon>
    </lineage>
</organism>
<dbReference type="Proteomes" id="UP000036850">
    <property type="component" value="Unassembled WGS sequence"/>
</dbReference>
<dbReference type="PATRIC" id="fig|43658.6.peg.3372"/>